<proteinExistence type="predicted"/>
<dbReference type="AlphaFoldDB" id="A0A6B2EYR8"/>
<protein>
    <submittedName>
        <fullName evidence="1">Uncharacterized protein</fullName>
    </submittedName>
</protein>
<sequence length="82" mass="9267">MTCFPQRMENSSCAERKSYLPERFLFASSPVRSLRSVTWLRRALIPFSIPFCTTCCVMVISASACCGTVIEWHARRTSPPSC</sequence>
<reference evidence="1" key="1">
    <citation type="submission" date="2017-10" db="EMBL/GenBank/DDBJ databases">
        <title>Draft genome sequences of three KPC-producing Klebsiella pneumoniae Sequence-Type 15, 258 and 309, isolated from a hospital in Argentina.</title>
        <authorList>
            <person name="Nievas J."/>
            <person name="Smayevsky J."/>
            <person name="Pin Viso N."/>
            <person name="Vera P."/>
            <person name="Nicola F."/>
            <person name="Aballay D."/>
            <person name="Farber M."/>
        </authorList>
    </citation>
    <scope>NUCLEOTIDE SEQUENCE</scope>
    <source>
        <strain evidence="1">KN-ST309</strain>
    </source>
</reference>
<dbReference type="EMBL" id="PDFF01000109">
    <property type="protein sequence ID" value="NCA59636.1"/>
    <property type="molecule type" value="Genomic_DNA"/>
</dbReference>
<name>A0A6B2EYR8_KLEPN</name>
<comment type="caution">
    <text evidence="1">The sequence shown here is derived from an EMBL/GenBank/DDBJ whole genome shotgun (WGS) entry which is preliminary data.</text>
</comment>
<organism evidence="1">
    <name type="scientific">Klebsiella pneumoniae</name>
    <dbReference type="NCBI Taxonomy" id="573"/>
    <lineage>
        <taxon>Bacteria</taxon>
        <taxon>Pseudomonadati</taxon>
        <taxon>Pseudomonadota</taxon>
        <taxon>Gammaproteobacteria</taxon>
        <taxon>Enterobacterales</taxon>
        <taxon>Enterobacteriaceae</taxon>
        <taxon>Klebsiella/Raoultella group</taxon>
        <taxon>Klebsiella</taxon>
        <taxon>Klebsiella pneumoniae complex</taxon>
    </lineage>
</organism>
<evidence type="ECO:0000313" key="1">
    <source>
        <dbReference type="EMBL" id="NCA59636.1"/>
    </source>
</evidence>
<gene>
    <name evidence="1" type="ORF">CRN12_24220</name>
</gene>
<accession>A0A6B2EYR8</accession>